<evidence type="ECO:0000256" key="1">
    <source>
        <dbReference type="SAM" id="MobiDB-lite"/>
    </source>
</evidence>
<proteinExistence type="predicted"/>
<evidence type="ECO:0000313" key="2">
    <source>
        <dbReference type="EMBL" id="KAF7379335.1"/>
    </source>
</evidence>
<dbReference type="AlphaFoldDB" id="A0A834MNA1"/>
<reference evidence="2" key="1">
    <citation type="journal article" date="2020" name="G3 (Bethesda)">
        <title>High-Quality Assemblies for Three Invasive Social Wasps from the &lt;i&gt;Vespula&lt;/i&gt; Genus.</title>
        <authorList>
            <person name="Harrop T.W.R."/>
            <person name="Guhlin J."/>
            <person name="McLaughlin G.M."/>
            <person name="Permina E."/>
            <person name="Stockwell P."/>
            <person name="Gilligan J."/>
            <person name="Le Lec M.F."/>
            <person name="Gruber M.A.M."/>
            <person name="Quinn O."/>
            <person name="Lovegrove M."/>
            <person name="Duncan E.J."/>
            <person name="Remnant E.J."/>
            <person name="Van Eeckhoven J."/>
            <person name="Graham B."/>
            <person name="Knapp R.A."/>
            <person name="Langford K.W."/>
            <person name="Kronenberg Z."/>
            <person name="Press M.O."/>
            <person name="Eacker S.M."/>
            <person name="Wilson-Rankin E.E."/>
            <person name="Purcell J."/>
            <person name="Lester P.J."/>
            <person name="Dearden P.K."/>
        </authorList>
    </citation>
    <scope>NUCLEOTIDE SEQUENCE</scope>
    <source>
        <strain evidence="2">Marl-1</strain>
    </source>
</reference>
<gene>
    <name evidence="2" type="ORF">HZH66_014706</name>
</gene>
<accession>A0A834MNA1</accession>
<dbReference type="Proteomes" id="UP000614350">
    <property type="component" value="Unassembled WGS sequence"/>
</dbReference>
<feature type="compositionally biased region" description="Basic and acidic residues" evidence="1">
    <location>
        <begin position="1"/>
        <end position="11"/>
    </location>
</feature>
<name>A0A834MNA1_VESVU</name>
<sequence length="116" mass="13669">MSTRTDPEENSHCPQNRSHPSTLNVECGDEEEQNLFYEWIMLLFGGYYLLRNWTDNWLDGLNEEKNRTVTRMDCSDDYAKRCNAVIMLNTLLKTTGMTKMSKHGQRWQCVFCLCVF</sequence>
<feature type="compositionally biased region" description="Polar residues" evidence="1">
    <location>
        <begin position="12"/>
        <end position="24"/>
    </location>
</feature>
<feature type="region of interest" description="Disordered" evidence="1">
    <location>
        <begin position="1"/>
        <end position="24"/>
    </location>
</feature>
<comment type="caution">
    <text evidence="2">The sequence shown here is derived from an EMBL/GenBank/DDBJ whole genome shotgun (WGS) entry which is preliminary data.</text>
</comment>
<protein>
    <submittedName>
        <fullName evidence="2">Uncharacterized protein</fullName>
    </submittedName>
</protein>
<organism evidence="2 3">
    <name type="scientific">Vespula vulgaris</name>
    <name type="common">Yellow jacket</name>
    <name type="synonym">Wasp</name>
    <dbReference type="NCBI Taxonomy" id="7454"/>
    <lineage>
        <taxon>Eukaryota</taxon>
        <taxon>Metazoa</taxon>
        <taxon>Ecdysozoa</taxon>
        <taxon>Arthropoda</taxon>
        <taxon>Hexapoda</taxon>
        <taxon>Insecta</taxon>
        <taxon>Pterygota</taxon>
        <taxon>Neoptera</taxon>
        <taxon>Endopterygota</taxon>
        <taxon>Hymenoptera</taxon>
        <taxon>Apocrita</taxon>
        <taxon>Aculeata</taxon>
        <taxon>Vespoidea</taxon>
        <taxon>Vespidae</taxon>
        <taxon>Vespinae</taxon>
        <taxon>Vespula</taxon>
    </lineage>
</organism>
<evidence type="ECO:0000313" key="3">
    <source>
        <dbReference type="Proteomes" id="UP000614350"/>
    </source>
</evidence>
<dbReference type="EMBL" id="JACSEA010000023">
    <property type="protein sequence ID" value="KAF7379335.1"/>
    <property type="molecule type" value="Genomic_DNA"/>
</dbReference>
<keyword evidence="3" id="KW-1185">Reference proteome</keyword>